<evidence type="ECO:0000256" key="7">
    <source>
        <dbReference type="ARBA" id="ARBA00022833"/>
    </source>
</evidence>
<feature type="domain" description="Peptidase M13 N-terminal" evidence="11">
    <location>
        <begin position="51"/>
        <end position="458"/>
    </location>
</feature>
<evidence type="ECO:0000256" key="2">
    <source>
        <dbReference type="ARBA" id="ARBA00004401"/>
    </source>
</evidence>
<feature type="chain" id="PRO_5044541510" evidence="9">
    <location>
        <begin position="27"/>
        <end position="728"/>
    </location>
</feature>
<dbReference type="InterPro" id="IPR008753">
    <property type="entry name" value="Peptidase_M13_N"/>
</dbReference>
<evidence type="ECO:0000256" key="3">
    <source>
        <dbReference type="ARBA" id="ARBA00007357"/>
    </source>
</evidence>
<evidence type="ECO:0000256" key="9">
    <source>
        <dbReference type="SAM" id="SignalP"/>
    </source>
</evidence>
<evidence type="ECO:0000256" key="5">
    <source>
        <dbReference type="ARBA" id="ARBA00022723"/>
    </source>
</evidence>
<keyword evidence="5" id="KW-0479">Metal-binding</keyword>
<dbReference type="PANTHER" id="PTHR11733">
    <property type="entry name" value="ZINC METALLOPROTEASE FAMILY M13 NEPRILYSIN-RELATED"/>
    <property type="match status" value="1"/>
</dbReference>
<evidence type="ECO:0000259" key="11">
    <source>
        <dbReference type="Pfam" id="PF05649"/>
    </source>
</evidence>
<keyword evidence="7" id="KW-0862">Zinc</keyword>
<dbReference type="Pfam" id="PF05649">
    <property type="entry name" value="Peptidase_M13_N"/>
    <property type="match status" value="1"/>
</dbReference>
<evidence type="ECO:0000256" key="8">
    <source>
        <dbReference type="ARBA" id="ARBA00023049"/>
    </source>
</evidence>
<dbReference type="Gene3D" id="3.40.390.10">
    <property type="entry name" value="Collagenase (Catalytic Domain)"/>
    <property type="match status" value="1"/>
</dbReference>
<evidence type="ECO:0000313" key="13">
    <source>
        <dbReference type="Proteomes" id="UP000694866"/>
    </source>
</evidence>
<sequence>MFWIRKWSCSIFYIILPLALISISQSAPVKRDTPSPSASQLLAALDDSANPCTDFYKYTCGHWTEYHPTKPGYLTWTNMNEIDDEVKPKIKSLLKAEDSETDIEAIRKARKVYRACMNGDKIKNDGLAPVISMLNEYGGWPLIMDLDEWRSKNISWQEIYPKVFRTFAKGALFLLEVSPNSKNSSEIILSVSEPGLVVKEAELNAPDDDEAAKAYKTYKRVVSYKLKSAINPIDGSAEEESRREQWEQLNSFEKELAEITLGQQDLKEIDEWYNIMTIDDLQEFWDTASTTNPTAKINWLEMIREVFALTPEITIDGSEQIVVPETNYIYNLAQLLDKTPPETIVNYILWATIPDISLYMTREILNPLLTFYRHRSGVDPIPDRADGCVGSSQMNRAVAYAFVKQYSTPEVKQELTEMVDNIQKAMERHIEQSSWLDNDTKILAVNKIKNLQKFISYPEYFSDEYIDEYYSEFVPSDSYWENELQKRAVKMKHMMRQLHKPTDKSEWPSEPTEINAFYGQVATNIVVPAGIVQPPAFVLDRPKIFNYAMIGLIIGHEFSHALDSTGRLYNKNGDVVTWWGQPAIDQYEENAQCFVNQFSNYKIYDDGEEVIRLDGNLTLEENISDSTGLKITWDAYKMSCEKKGNDSEKIPGLEQFSEEKIFFMAFGNLWCSSEDENYLKKYGNTDEHSPAKQRVNGAVSNNPRFAAAFNCPANSEMNPPNKCSMWTS</sequence>
<reference evidence="14" key="2">
    <citation type="submission" date="2025-04" db="UniProtKB">
        <authorList>
            <consortium name="RefSeq"/>
        </authorList>
    </citation>
    <scope>IDENTIFICATION</scope>
    <source>
        <strain evidence="14">USDA-PBARC FA_bdor</strain>
        <tissue evidence="14">Whole organism</tissue>
    </source>
</reference>
<evidence type="ECO:0000256" key="6">
    <source>
        <dbReference type="ARBA" id="ARBA00022801"/>
    </source>
</evidence>
<dbReference type="GeneID" id="105267556"/>
<keyword evidence="8" id="KW-0482">Metalloprotease</keyword>
<dbReference type="InterPro" id="IPR018497">
    <property type="entry name" value="Peptidase_M13_C"/>
</dbReference>
<dbReference type="SUPFAM" id="SSF55486">
    <property type="entry name" value="Metalloproteases ('zincins'), catalytic domain"/>
    <property type="match status" value="1"/>
</dbReference>
<dbReference type="CDD" id="cd08662">
    <property type="entry name" value="M13"/>
    <property type="match status" value="1"/>
</dbReference>
<accession>A0A0C9QPK4</accession>
<dbReference type="InterPro" id="IPR024079">
    <property type="entry name" value="MetalloPept_cat_dom_sf"/>
</dbReference>
<keyword evidence="13" id="KW-1185">Reference proteome</keyword>
<dbReference type="PANTHER" id="PTHR11733:SF167">
    <property type="entry name" value="FI17812P1-RELATED"/>
    <property type="match status" value="1"/>
</dbReference>
<dbReference type="PRINTS" id="PR00786">
    <property type="entry name" value="NEPRILYSIN"/>
</dbReference>
<evidence type="ECO:0000313" key="12">
    <source>
        <dbReference type="EMBL" id="JAG72384.1"/>
    </source>
</evidence>
<dbReference type="OrthoDB" id="6475849at2759"/>
<evidence type="ECO:0000259" key="10">
    <source>
        <dbReference type="Pfam" id="PF01431"/>
    </source>
</evidence>
<comment type="subcellular location">
    <subcellularLocation>
        <location evidence="2">Cell membrane</location>
        <topology evidence="2">Single-pass type II membrane protein</topology>
    </subcellularLocation>
</comment>
<organism evidence="12">
    <name type="scientific">Fopius arisanus</name>
    <dbReference type="NCBI Taxonomy" id="64838"/>
    <lineage>
        <taxon>Eukaryota</taxon>
        <taxon>Metazoa</taxon>
        <taxon>Ecdysozoa</taxon>
        <taxon>Arthropoda</taxon>
        <taxon>Hexapoda</taxon>
        <taxon>Insecta</taxon>
        <taxon>Pterygota</taxon>
        <taxon>Neoptera</taxon>
        <taxon>Endopterygota</taxon>
        <taxon>Hymenoptera</taxon>
        <taxon>Apocrita</taxon>
        <taxon>Ichneumonoidea</taxon>
        <taxon>Braconidae</taxon>
        <taxon>Opiinae</taxon>
        <taxon>Fopius</taxon>
    </lineage>
</organism>
<dbReference type="GO" id="GO:0005886">
    <property type="term" value="C:plasma membrane"/>
    <property type="evidence" value="ECO:0007669"/>
    <property type="project" value="UniProtKB-SubCell"/>
</dbReference>
<proteinExistence type="inferred from homology"/>
<dbReference type="Pfam" id="PF01431">
    <property type="entry name" value="Peptidase_M13"/>
    <property type="match status" value="1"/>
</dbReference>
<dbReference type="Gene3D" id="1.10.1380.10">
    <property type="entry name" value="Neutral endopeptidase , domain2"/>
    <property type="match status" value="1"/>
</dbReference>
<gene>
    <name evidence="12" type="primary">Ece2_1</name>
    <name evidence="14" type="synonym">LOC105267556</name>
    <name evidence="12" type="ORF">g.11609</name>
</gene>
<keyword evidence="4" id="KW-0645">Protease</keyword>
<dbReference type="EMBL" id="GBYB01002617">
    <property type="protein sequence ID" value="JAG72384.1"/>
    <property type="molecule type" value="Transcribed_RNA"/>
</dbReference>
<dbReference type="InterPro" id="IPR000718">
    <property type="entry name" value="Peptidase_M13"/>
</dbReference>
<evidence type="ECO:0000313" key="14">
    <source>
        <dbReference type="RefSeq" id="XP_011304797.1"/>
    </source>
</evidence>
<protein>
    <submittedName>
        <fullName evidence="12">Ece2_1 protein</fullName>
    </submittedName>
    <submittedName>
        <fullName evidence="14">Endothelin-converting enzyme 1 isoform X3</fullName>
    </submittedName>
</protein>
<dbReference type="GO" id="GO:0016485">
    <property type="term" value="P:protein processing"/>
    <property type="evidence" value="ECO:0007669"/>
    <property type="project" value="TreeGrafter"/>
</dbReference>
<feature type="domain" description="Peptidase M13 C-terminal" evidence="10">
    <location>
        <begin position="515"/>
        <end position="724"/>
    </location>
</feature>
<feature type="signal peptide" evidence="9">
    <location>
        <begin position="1"/>
        <end position="26"/>
    </location>
</feature>
<keyword evidence="6" id="KW-0378">Hydrolase</keyword>
<accession>A0A9R1U2I8</accession>
<dbReference type="GO" id="GO:0046872">
    <property type="term" value="F:metal ion binding"/>
    <property type="evidence" value="ECO:0007669"/>
    <property type="project" value="UniProtKB-KW"/>
</dbReference>
<dbReference type="GO" id="GO:0004222">
    <property type="term" value="F:metalloendopeptidase activity"/>
    <property type="evidence" value="ECO:0007669"/>
    <property type="project" value="InterPro"/>
</dbReference>
<dbReference type="PROSITE" id="PS51885">
    <property type="entry name" value="NEPRILYSIN"/>
    <property type="match status" value="1"/>
</dbReference>
<dbReference type="InterPro" id="IPR042089">
    <property type="entry name" value="Peptidase_M13_dom_2"/>
</dbReference>
<comment type="cofactor">
    <cofactor evidence="1">
        <name>Zn(2+)</name>
        <dbReference type="ChEBI" id="CHEBI:29105"/>
    </cofactor>
</comment>
<dbReference type="RefSeq" id="XP_011304797.1">
    <property type="nucleotide sequence ID" value="XM_011306495.1"/>
</dbReference>
<keyword evidence="9" id="KW-0732">Signal</keyword>
<reference evidence="12" key="1">
    <citation type="submission" date="2015-01" db="EMBL/GenBank/DDBJ databases">
        <title>Transcriptome Assembly of Fopius arisanus.</title>
        <authorList>
            <person name="Geib S."/>
        </authorList>
    </citation>
    <scope>NUCLEOTIDE SEQUENCE</scope>
</reference>
<comment type="similarity">
    <text evidence="3">Belongs to the peptidase M13 family.</text>
</comment>
<dbReference type="Proteomes" id="UP000694866">
    <property type="component" value="Unplaced"/>
</dbReference>
<evidence type="ECO:0000256" key="4">
    <source>
        <dbReference type="ARBA" id="ARBA00022670"/>
    </source>
</evidence>
<dbReference type="AlphaFoldDB" id="A0A0C9QPK4"/>
<name>A0A0C9QPK4_9HYME</name>
<evidence type="ECO:0000256" key="1">
    <source>
        <dbReference type="ARBA" id="ARBA00001947"/>
    </source>
</evidence>